<organism evidence="1">
    <name type="scientific">marine metagenome</name>
    <dbReference type="NCBI Taxonomy" id="408172"/>
    <lineage>
        <taxon>unclassified sequences</taxon>
        <taxon>metagenomes</taxon>
        <taxon>ecological metagenomes</taxon>
    </lineage>
</organism>
<name>A0A381WJX4_9ZZZZ</name>
<dbReference type="AlphaFoldDB" id="A0A381WJX4"/>
<accession>A0A381WJX4</accession>
<evidence type="ECO:0000313" key="1">
    <source>
        <dbReference type="EMBL" id="SVA52428.1"/>
    </source>
</evidence>
<sequence>MLESNIECQQQKLVEHINKLNEETKARGAVGFLTNDPKHWAGYGVYTVEQFLDYLDREHQRNMEKERRYNAQEWIDSFNKHWNKNKKPSRPIVGNLEDWRE</sequence>
<gene>
    <name evidence="1" type="ORF">METZ01_LOCUS105282</name>
</gene>
<reference evidence="1" key="1">
    <citation type="submission" date="2018-05" db="EMBL/GenBank/DDBJ databases">
        <authorList>
            <person name="Lanie J.A."/>
            <person name="Ng W.-L."/>
            <person name="Kazmierczak K.M."/>
            <person name="Andrzejewski T.M."/>
            <person name="Davidsen T.M."/>
            <person name="Wayne K.J."/>
            <person name="Tettelin H."/>
            <person name="Glass J.I."/>
            <person name="Rusch D."/>
            <person name="Podicherti R."/>
            <person name="Tsui H.-C.T."/>
            <person name="Winkler M.E."/>
        </authorList>
    </citation>
    <scope>NUCLEOTIDE SEQUENCE</scope>
</reference>
<proteinExistence type="predicted"/>
<dbReference type="EMBL" id="UINC01011947">
    <property type="protein sequence ID" value="SVA52428.1"/>
    <property type="molecule type" value="Genomic_DNA"/>
</dbReference>
<protein>
    <submittedName>
        <fullName evidence="1">Uncharacterized protein</fullName>
    </submittedName>
</protein>